<comment type="subcellular location">
    <subcellularLocation>
        <location evidence="1">Membrane</location>
        <topology evidence="1">Multi-pass membrane protein</topology>
    </subcellularLocation>
</comment>
<dbReference type="GO" id="GO:0016020">
    <property type="term" value="C:membrane"/>
    <property type="evidence" value="ECO:0007669"/>
    <property type="project" value="UniProtKB-SubCell"/>
</dbReference>
<feature type="transmembrane region" description="Helical" evidence="5">
    <location>
        <begin position="90"/>
        <end position="119"/>
    </location>
</feature>
<keyword evidence="7" id="KW-1185">Reference proteome</keyword>
<dbReference type="PANTHER" id="PTHR36460">
    <property type="entry name" value="UPF0132 DOMAIN PROTEIN (AFU_ORTHOLOGUE AFUA_3G10255)"/>
    <property type="match status" value="1"/>
</dbReference>
<organism evidence="6 7">
    <name type="scientific">Halomarina oriensis</name>
    <dbReference type="NCBI Taxonomy" id="671145"/>
    <lineage>
        <taxon>Archaea</taxon>
        <taxon>Methanobacteriati</taxon>
        <taxon>Methanobacteriota</taxon>
        <taxon>Stenosarchaea group</taxon>
        <taxon>Halobacteria</taxon>
        <taxon>Halobacteriales</taxon>
        <taxon>Natronomonadaceae</taxon>
        <taxon>Halomarina</taxon>
    </lineage>
</organism>
<evidence type="ECO:0000256" key="1">
    <source>
        <dbReference type="ARBA" id="ARBA00004141"/>
    </source>
</evidence>
<reference evidence="6 7" key="1">
    <citation type="submission" date="2019-12" db="EMBL/GenBank/DDBJ databases">
        <title>Halocatena pleomorpha gen. nov. sp. nov., an extremely halophilic archaeon of family Halobacteriaceae isolated from saltpan soil.</title>
        <authorList>
            <person name="Pal Y."/>
            <person name="Verma A."/>
            <person name="Krishnamurthi S."/>
            <person name="Kumar P."/>
        </authorList>
    </citation>
    <scope>NUCLEOTIDE SEQUENCE [LARGE SCALE GENOMIC DNA]</scope>
    <source>
        <strain evidence="6 7">JCM 16495</strain>
    </source>
</reference>
<evidence type="ECO:0000313" key="6">
    <source>
        <dbReference type="EMBL" id="MWG36772.1"/>
    </source>
</evidence>
<gene>
    <name evidence="6" type="ORF">GQS65_20165</name>
</gene>
<dbReference type="Pfam" id="PF09685">
    <property type="entry name" value="MamF_MmsF"/>
    <property type="match status" value="1"/>
</dbReference>
<evidence type="ECO:0000256" key="4">
    <source>
        <dbReference type="ARBA" id="ARBA00023136"/>
    </source>
</evidence>
<name>A0A6B0GPL4_9EURY</name>
<evidence type="ECO:0000256" key="2">
    <source>
        <dbReference type="ARBA" id="ARBA00022692"/>
    </source>
</evidence>
<dbReference type="InterPro" id="IPR019109">
    <property type="entry name" value="MamF_MmsF"/>
</dbReference>
<proteinExistence type="predicted"/>
<dbReference type="Proteomes" id="UP000451471">
    <property type="component" value="Unassembled WGS sequence"/>
</dbReference>
<keyword evidence="3 5" id="KW-1133">Transmembrane helix</keyword>
<evidence type="ECO:0000256" key="3">
    <source>
        <dbReference type="ARBA" id="ARBA00022989"/>
    </source>
</evidence>
<dbReference type="RefSeq" id="WP_158206421.1">
    <property type="nucleotide sequence ID" value="NZ_WSZK01000039.1"/>
</dbReference>
<dbReference type="EMBL" id="WSZK01000039">
    <property type="protein sequence ID" value="MWG36772.1"/>
    <property type="molecule type" value="Genomic_DNA"/>
</dbReference>
<keyword evidence="2 5" id="KW-0812">Transmembrane</keyword>
<dbReference type="AlphaFoldDB" id="A0A6B0GPL4"/>
<evidence type="ECO:0000313" key="7">
    <source>
        <dbReference type="Proteomes" id="UP000451471"/>
    </source>
</evidence>
<dbReference type="PANTHER" id="PTHR36460:SF1">
    <property type="entry name" value="UPF0132 DOMAIN PROTEIN (AFU_ORTHOLOGUE AFUA_3G10255)"/>
    <property type="match status" value="1"/>
</dbReference>
<sequence>MVSETIDTPEQEIVRTNETGMDANVMAALSYVLGFVSGLVVYLVEKEDRYVRFHAAQSMALSVLLFVASIVLTVAQTLVFGLFFSNATAGLGAILSLGLGLVWLVVGLGGFVLWLYLIVRAYQGATPRIPIAAGLADRIAG</sequence>
<dbReference type="OrthoDB" id="329551at2157"/>
<feature type="transmembrane region" description="Helical" evidence="5">
    <location>
        <begin position="64"/>
        <end position="84"/>
    </location>
</feature>
<comment type="caution">
    <text evidence="6">The sequence shown here is derived from an EMBL/GenBank/DDBJ whole genome shotgun (WGS) entry which is preliminary data.</text>
</comment>
<protein>
    <submittedName>
        <fullName evidence="6">DUF4870 domain-containing protein</fullName>
    </submittedName>
</protein>
<accession>A0A6B0GPL4</accession>
<feature type="transmembrane region" description="Helical" evidence="5">
    <location>
        <begin position="25"/>
        <end position="44"/>
    </location>
</feature>
<evidence type="ECO:0000256" key="5">
    <source>
        <dbReference type="SAM" id="Phobius"/>
    </source>
</evidence>
<keyword evidence="4 5" id="KW-0472">Membrane</keyword>